<keyword evidence="1 5" id="KW-0699">rRNA-binding</keyword>
<evidence type="ECO:0000256" key="6">
    <source>
        <dbReference type="SAM" id="MobiDB-lite"/>
    </source>
</evidence>
<dbReference type="InterPro" id="IPR029751">
    <property type="entry name" value="Ribosomal_L25_dom"/>
</dbReference>
<dbReference type="Proteomes" id="UP000029579">
    <property type="component" value="Unassembled WGS sequence"/>
</dbReference>
<dbReference type="GO" id="GO:0003735">
    <property type="term" value="F:structural constituent of ribosome"/>
    <property type="evidence" value="ECO:0007669"/>
    <property type="project" value="InterPro"/>
</dbReference>
<dbReference type="InterPro" id="IPR011035">
    <property type="entry name" value="Ribosomal_bL25/Gln-tRNA_synth"/>
</dbReference>
<feature type="region of interest" description="Disordered" evidence="6">
    <location>
        <begin position="190"/>
        <end position="216"/>
    </location>
</feature>
<dbReference type="EMBL" id="JRMW01000041">
    <property type="protein sequence ID" value="KGF03231.1"/>
    <property type="molecule type" value="Genomic_DNA"/>
</dbReference>
<evidence type="ECO:0000256" key="2">
    <source>
        <dbReference type="ARBA" id="ARBA00022884"/>
    </source>
</evidence>
<keyword evidence="4 5" id="KW-0687">Ribonucleoprotein</keyword>
<evidence type="ECO:0000313" key="9">
    <source>
        <dbReference type="EMBL" id="KGF03231.1"/>
    </source>
</evidence>
<dbReference type="OrthoDB" id="9790002at2"/>
<keyword evidence="2 5" id="KW-0694">RNA-binding</keyword>
<accession>A0A095X0J5</accession>
<evidence type="ECO:0000259" key="7">
    <source>
        <dbReference type="Pfam" id="PF01386"/>
    </source>
</evidence>
<dbReference type="Gene3D" id="2.170.120.20">
    <property type="entry name" value="Ribosomal protein L25, beta domain"/>
    <property type="match status" value="1"/>
</dbReference>
<dbReference type="InterPro" id="IPR001021">
    <property type="entry name" value="Ribosomal_bL25_long"/>
</dbReference>
<dbReference type="GO" id="GO:0008097">
    <property type="term" value="F:5S rRNA binding"/>
    <property type="evidence" value="ECO:0007669"/>
    <property type="project" value="InterPro"/>
</dbReference>
<sequence length="216" mass="24031">MAKIVLQAEKREATGKNQVKKIRKNELIPGVIYAKNQENVNVQFTARDFEKVLRQAGTSTIITLDINGEGKEVLIKEFASHPYKNQFLHVDFQAIDQNQAIRVTVPVVLLNRDDMNEVNGVLVQNLENVEVECLPKYIPQTAEIDVKELQIGDNKTVADLDIASNENITILVEEDEVVCSLQEVSEEVVVDEDAEAASAADVPTVNETEADEEDAE</sequence>
<evidence type="ECO:0000259" key="8">
    <source>
        <dbReference type="Pfam" id="PF14693"/>
    </source>
</evidence>
<evidence type="ECO:0000256" key="1">
    <source>
        <dbReference type="ARBA" id="ARBA00022730"/>
    </source>
</evidence>
<proteinExistence type="inferred from homology"/>
<dbReference type="RefSeq" id="WP_037328578.1">
    <property type="nucleotide sequence ID" value="NZ_JRMW01000041.1"/>
</dbReference>
<dbReference type="SUPFAM" id="SSF50715">
    <property type="entry name" value="Ribosomal protein L25-like"/>
    <property type="match status" value="1"/>
</dbReference>
<comment type="subunit">
    <text evidence="5">Part of the 50S ribosomal subunit; part of the 5S rRNA/L5/L18/L25 subcomplex. Contacts the 5S rRNA. Binds to the 5S rRNA independently of L5 and L18.</text>
</comment>
<evidence type="ECO:0000313" key="10">
    <source>
        <dbReference type="Proteomes" id="UP000029579"/>
    </source>
</evidence>
<comment type="function">
    <text evidence="5">This is one of the proteins that binds to the 5S RNA in the ribosome where it forms part of the central protuberance.</text>
</comment>
<dbReference type="CDD" id="cd00495">
    <property type="entry name" value="Ribosomal_L25_TL5_CTC"/>
    <property type="match status" value="1"/>
</dbReference>
<keyword evidence="3 5" id="KW-0689">Ribosomal protein</keyword>
<dbReference type="Pfam" id="PF14693">
    <property type="entry name" value="Ribosomal_TL5_C"/>
    <property type="match status" value="1"/>
</dbReference>
<dbReference type="PANTHER" id="PTHR33284">
    <property type="entry name" value="RIBOSOMAL PROTEIN L25/GLN-TRNA SYNTHETASE, ANTI-CODON-BINDING DOMAIN-CONTAINING PROTEIN"/>
    <property type="match status" value="1"/>
</dbReference>
<organism evidence="9 10">
    <name type="scientific">Anaerococcus lactolyticus S7-1-13</name>
    <dbReference type="NCBI Taxonomy" id="1284686"/>
    <lineage>
        <taxon>Bacteria</taxon>
        <taxon>Bacillati</taxon>
        <taxon>Bacillota</taxon>
        <taxon>Tissierellia</taxon>
        <taxon>Tissierellales</taxon>
        <taxon>Peptoniphilaceae</taxon>
        <taxon>Anaerococcus</taxon>
    </lineage>
</organism>
<dbReference type="eggNOG" id="COG1825">
    <property type="taxonomic scope" value="Bacteria"/>
</dbReference>
<comment type="similarity">
    <text evidence="5">Belongs to the bacterial ribosomal protein bL25 family. CTC subfamily.</text>
</comment>
<dbReference type="HAMAP" id="MF_01334">
    <property type="entry name" value="Ribosomal_bL25_CTC"/>
    <property type="match status" value="1"/>
</dbReference>
<name>A0A095X0J5_9FIRM</name>
<evidence type="ECO:0000256" key="4">
    <source>
        <dbReference type="ARBA" id="ARBA00023274"/>
    </source>
</evidence>
<dbReference type="InterPro" id="IPR020930">
    <property type="entry name" value="Ribosomal_uL5_bac-type"/>
</dbReference>
<dbReference type="GO" id="GO:0006412">
    <property type="term" value="P:translation"/>
    <property type="evidence" value="ECO:0007669"/>
    <property type="project" value="UniProtKB-UniRule"/>
</dbReference>
<protein>
    <recommendedName>
        <fullName evidence="5">Large ribosomal subunit protein bL25</fullName>
    </recommendedName>
    <alternativeName>
        <fullName evidence="5">General stress protein CTC</fullName>
    </alternativeName>
</protein>
<dbReference type="NCBIfam" id="TIGR00731">
    <property type="entry name" value="bL25_bact_ctc"/>
    <property type="match status" value="1"/>
</dbReference>
<dbReference type="InterPro" id="IPR020057">
    <property type="entry name" value="Ribosomal_bL25_b-dom"/>
</dbReference>
<evidence type="ECO:0000256" key="3">
    <source>
        <dbReference type="ARBA" id="ARBA00022980"/>
    </source>
</evidence>
<dbReference type="Gene3D" id="2.40.240.10">
    <property type="entry name" value="Ribosomal Protein L25, Chain P"/>
    <property type="match status" value="1"/>
</dbReference>
<reference evidence="9 10" key="1">
    <citation type="submission" date="2014-07" db="EMBL/GenBank/DDBJ databases">
        <authorList>
            <person name="McCorrison J."/>
            <person name="Sanka R."/>
            <person name="Torralba M."/>
            <person name="Gillis M."/>
            <person name="Haft D.H."/>
            <person name="Methe B."/>
            <person name="Sutton G."/>
            <person name="Nelson K.E."/>
        </authorList>
    </citation>
    <scope>NUCLEOTIDE SEQUENCE [LARGE SCALE GENOMIC DNA]</scope>
    <source>
        <strain evidence="9 10">S7-1-13</strain>
    </source>
</reference>
<comment type="caution">
    <text evidence="9">The sequence shown here is derived from an EMBL/GenBank/DDBJ whole genome shotgun (WGS) entry which is preliminary data.</text>
</comment>
<dbReference type="InterPro" id="IPR037121">
    <property type="entry name" value="Ribosomal_bL25_C"/>
</dbReference>
<gene>
    <name evidence="5" type="primary">rplY</name>
    <name evidence="5" type="synonym">ctc</name>
    <name evidence="9" type="ORF">HMPREF1630_08100</name>
</gene>
<feature type="domain" description="Large ribosomal subunit protein bL25 beta" evidence="8">
    <location>
        <begin position="101"/>
        <end position="183"/>
    </location>
</feature>
<evidence type="ECO:0000256" key="5">
    <source>
        <dbReference type="HAMAP-Rule" id="MF_01334"/>
    </source>
</evidence>
<dbReference type="AlphaFoldDB" id="A0A095X0J5"/>
<feature type="domain" description="Large ribosomal subunit protein bL25 L25" evidence="7">
    <location>
        <begin position="6"/>
        <end position="92"/>
    </location>
</feature>
<dbReference type="GO" id="GO:0022625">
    <property type="term" value="C:cytosolic large ribosomal subunit"/>
    <property type="evidence" value="ECO:0007669"/>
    <property type="project" value="TreeGrafter"/>
</dbReference>
<dbReference type="Pfam" id="PF01386">
    <property type="entry name" value="Ribosomal_L25p"/>
    <property type="match status" value="1"/>
</dbReference>
<dbReference type="PANTHER" id="PTHR33284:SF1">
    <property type="entry name" value="RIBOSOMAL PROTEIN L25_GLN-TRNA SYNTHETASE, ANTI-CODON-BINDING DOMAIN-CONTAINING PROTEIN"/>
    <property type="match status" value="1"/>
</dbReference>
<dbReference type="InterPro" id="IPR020056">
    <property type="entry name" value="Rbsml_bL25/Gln-tRNA_synth_N"/>
</dbReference>